<keyword evidence="6 8" id="KW-0539">Nucleus</keyword>
<evidence type="ECO:0000256" key="7">
    <source>
        <dbReference type="ARBA" id="ARBA00025043"/>
    </source>
</evidence>
<evidence type="ECO:0000256" key="1">
    <source>
        <dbReference type="ARBA" id="ARBA00004123"/>
    </source>
</evidence>
<evidence type="ECO:0000313" key="10">
    <source>
        <dbReference type="Proteomes" id="UP000248961"/>
    </source>
</evidence>
<keyword evidence="5" id="KW-0819">tRNA processing</keyword>
<dbReference type="Pfam" id="PF08617">
    <property type="entry name" value="CGI-121"/>
    <property type="match status" value="1"/>
</dbReference>
<keyword evidence="10" id="KW-1185">Reference proteome</keyword>
<evidence type="ECO:0000256" key="4">
    <source>
        <dbReference type="ARBA" id="ARBA00016009"/>
    </source>
</evidence>
<name>A0A395HHY6_ASPHC</name>
<dbReference type="VEuPathDB" id="FungiDB:BO97DRAFT_408982"/>
<dbReference type="Gene3D" id="3.30.2380.10">
    <property type="entry name" value="CGI121/TPRKB"/>
    <property type="match status" value="1"/>
</dbReference>
<dbReference type="Proteomes" id="UP000248961">
    <property type="component" value="Unassembled WGS sequence"/>
</dbReference>
<comment type="similarity">
    <text evidence="2 8">Belongs to the CGI121/TPRKB family.</text>
</comment>
<dbReference type="RefSeq" id="XP_025546686.1">
    <property type="nucleotide sequence ID" value="XM_025695974.1"/>
</dbReference>
<dbReference type="AlphaFoldDB" id="A0A395HHY6"/>
<evidence type="ECO:0000256" key="2">
    <source>
        <dbReference type="ARBA" id="ARBA00005546"/>
    </source>
</evidence>
<sequence>MDLSRISILEKKTTEFSVPKSIACAMSSSLLETIDLAHLPPSMPVYVALYRDVKNAASLRQQLISGNADFEYAFIDASMVLSRAHALSAVFRAVNDSINGRLKSRNVHSEIVFSFSPANNIAESFRKFGIADSTKDLLVIKVSTTPEITHDSVAAHLSQHVEGSVVPFDDDTLSNIADVTKIKKAYKLGALKTPPPTQPNGTHDDGTKQLELSVLGAIALRGAT</sequence>
<dbReference type="InterPro" id="IPR013926">
    <property type="entry name" value="CGI121/TPRKB"/>
</dbReference>
<dbReference type="EMBL" id="KZ824330">
    <property type="protein sequence ID" value="RAL07532.1"/>
    <property type="molecule type" value="Genomic_DNA"/>
</dbReference>
<evidence type="ECO:0000313" key="9">
    <source>
        <dbReference type="EMBL" id="RAL07532.1"/>
    </source>
</evidence>
<comment type="function">
    <text evidence="7">Component of the EKC/KEOPS complex that is required for the formation of a threonylcarbamoyl group on adenosine at position 37 (t(6)A37) in tRNAs that read codons beginning with adenine. The complex is probably involved in the transfer of the threonylcarbamoyl moiety of threonylcarbamoyl-AMP (TC-AMP) to the N6 group of A37. CGI121 acts as an allosteric effector that regulates the t(6)A activity of the complex. The EKC/KEOPS complex also promotes both telomere uncapping and telomere elongation. The complex is required for efficient recruitment of transcriptional coactivators. CGI121 is not required for tRNA modification.</text>
</comment>
<proteinExistence type="inferred from homology"/>
<dbReference type="GeneID" id="37200263"/>
<dbReference type="STRING" id="1450537.A0A395HHY6"/>
<evidence type="ECO:0000256" key="3">
    <source>
        <dbReference type="ARBA" id="ARBA00015316"/>
    </source>
</evidence>
<dbReference type="GO" id="GO:0005634">
    <property type="term" value="C:nucleus"/>
    <property type="evidence" value="ECO:0007669"/>
    <property type="project" value="UniProtKB-SubCell"/>
</dbReference>
<accession>A0A395HHY6</accession>
<evidence type="ECO:0000256" key="6">
    <source>
        <dbReference type="ARBA" id="ARBA00023242"/>
    </source>
</evidence>
<dbReference type="SUPFAM" id="SSF143870">
    <property type="entry name" value="PF0523-like"/>
    <property type="match status" value="1"/>
</dbReference>
<dbReference type="InterPro" id="IPR036504">
    <property type="entry name" value="CGI121/TPRKB_sf"/>
</dbReference>
<dbReference type="GO" id="GO:0002949">
    <property type="term" value="P:tRNA threonylcarbamoyladenosine modification"/>
    <property type="evidence" value="ECO:0007669"/>
    <property type="project" value="TreeGrafter"/>
</dbReference>
<evidence type="ECO:0000256" key="8">
    <source>
        <dbReference type="RuleBase" id="RU004398"/>
    </source>
</evidence>
<reference evidence="9 10" key="1">
    <citation type="submission" date="2018-02" db="EMBL/GenBank/DDBJ databases">
        <title>The genomes of Aspergillus section Nigri reveals drivers in fungal speciation.</title>
        <authorList>
            <consortium name="DOE Joint Genome Institute"/>
            <person name="Vesth T.C."/>
            <person name="Nybo J."/>
            <person name="Theobald S."/>
            <person name="Brandl J."/>
            <person name="Frisvad J.C."/>
            <person name="Nielsen K.F."/>
            <person name="Lyhne E.K."/>
            <person name="Kogle M.E."/>
            <person name="Kuo A."/>
            <person name="Riley R."/>
            <person name="Clum A."/>
            <person name="Nolan M."/>
            <person name="Lipzen A."/>
            <person name="Salamov A."/>
            <person name="Henrissat B."/>
            <person name="Wiebenga A."/>
            <person name="De vries R.P."/>
            <person name="Grigoriev I.V."/>
            <person name="Mortensen U.H."/>
            <person name="Andersen M.R."/>
            <person name="Baker S.E."/>
        </authorList>
    </citation>
    <scope>NUCLEOTIDE SEQUENCE [LARGE SCALE GENOMIC DNA]</scope>
    <source>
        <strain evidence="9 10">CBS 101889</strain>
    </source>
</reference>
<comment type="subcellular location">
    <subcellularLocation>
        <location evidence="1">Nucleus</location>
    </subcellularLocation>
</comment>
<gene>
    <name evidence="9" type="ORF">BO97DRAFT_408982</name>
</gene>
<organism evidence="9 10">
    <name type="scientific">Aspergillus homomorphus (strain CBS 101889)</name>
    <dbReference type="NCBI Taxonomy" id="1450537"/>
    <lineage>
        <taxon>Eukaryota</taxon>
        <taxon>Fungi</taxon>
        <taxon>Dikarya</taxon>
        <taxon>Ascomycota</taxon>
        <taxon>Pezizomycotina</taxon>
        <taxon>Eurotiomycetes</taxon>
        <taxon>Eurotiomycetidae</taxon>
        <taxon>Eurotiales</taxon>
        <taxon>Aspergillaceae</taxon>
        <taxon>Aspergillus</taxon>
        <taxon>Aspergillus subgen. Circumdati</taxon>
    </lineage>
</organism>
<dbReference type="GO" id="GO:0005829">
    <property type="term" value="C:cytosol"/>
    <property type="evidence" value="ECO:0007669"/>
    <property type="project" value="TreeGrafter"/>
</dbReference>
<dbReference type="PANTHER" id="PTHR15840:SF10">
    <property type="entry name" value="EKC_KEOPS COMPLEX SUBUNIT TPRKB"/>
    <property type="match status" value="1"/>
</dbReference>
<evidence type="ECO:0000256" key="5">
    <source>
        <dbReference type="ARBA" id="ARBA00022694"/>
    </source>
</evidence>
<dbReference type="OrthoDB" id="329139at2759"/>
<protein>
    <recommendedName>
        <fullName evidence="4">EKC/KEOPS complex subunit CGI121</fullName>
    </recommendedName>
    <alternativeName>
        <fullName evidence="3">EKC/KEOPS complex subunit cgi121</fullName>
    </alternativeName>
</protein>
<dbReference type="GO" id="GO:0000408">
    <property type="term" value="C:EKC/KEOPS complex"/>
    <property type="evidence" value="ECO:0007669"/>
    <property type="project" value="TreeGrafter"/>
</dbReference>
<dbReference type="PANTHER" id="PTHR15840">
    <property type="entry name" value="CGI-121 FAMILY MEMBER"/>
    <property type="match status" value="1"/>
</dbReference>